<evidence type="ECO:0000256" key="3">
    <source>
        <dbReference type="PIRSR" id="PIRSR037375-1"/>
    </source>
</evidence>
<dbReference type="Gene3D" id="3.40.50.1110">
    <property type="entry name" value="SGNH hydrolase"/>
    <property type="match status" value="1"/>
</dbReference>
<feature type="domain" description="Autotransporter" evidence="5">
    <location>
        <begin position="348"/>
        <end position="622"/>
    </location>
</feature>
<name>A0A5B7ZTI3_9GAMM</name>
<protein>
    <submittedName>
        <fullName evidence="6">Autotransporter domain-containing protein</fullName>
    </submittedName>
</protein>
<dbReference type="InterPro" id="IPR050592">
    <property type="entry name" value="GDSL_lipolytic_enzyme"/>
</dbReference>
<dbReference type="OrthoDB" id="5292073at2"/>
<keyword evidence="2 4" id="KW-0732">Signal</keyword>
<feature type="active site" evidence="3">
    <location>
        <position position="299"/>
    </location>
</feature>
<accession>A0A5B7ZTI3</accession>
<dbReference type="GO" id="GO:0016788">
    <property type="term" value="F:hydrolase activity, acting on ester bonds"/>
    <property type="evidence" value="ECO:0007669"/>
    <property type="project" value="InterPro"/>
</dbReference>
<dbReference type="EMBL" id="CP040871">
    <property type="protein sequence ID" value="QDA57853.1"/>
    <property type="molecule type" value="Genomic_DNA"/>
</dbReference>
<evidence type="ECO:0000313" key="7">
    <source>
        <dbReference type="Proteomes" id="UP000308149"/>
    </source>
</evidence>
<dbReference type="PIRSF" id="PIRSF037375">
    <property type="entry name" value="Autotrns_EstA"/>
    <property type="match status" value="1"/>
</dbReference>
<feature type="active site" evidence="3">
    <location>
        <position position="296"/>
    </location>
</feature>
<dbReference type="InterPro" id="IPR017186">
    <property type="entry name" value="Lipase_autotranspt_EstA"/>
</dbReference>
<dbReference type="PANTHER" id="PTHR45642:SF141">
    <property type="entry name" value="SECRETED EFFECTOR PROTEIN SSEJ"/>
    <property type="match status" value="1"/>
</dbReference>
<evidence type="ECO:0000313" key="6">
    <source>
        <dbReference type="EMBL" id="QDA57853.1"/>
    </source>
</evidence>
<comment type="similarity">
    <text evidence="1">Belongs to the 'GDSL' lipolytic enzyme family.</text>
</comment>
<dbReference type="InterPro" id="IPR036709">
    <property type="entry name" value="Autotransporte_beta_dom_sf"/>
</dbReference>
<dbReference type="InterPro" id="IPR005546">
    <property type="entry name" value="Autotransporte_beta"/>
</dbReference>
<dbReference type="Pfam" id="PF00657">
    <property type="entry name" value="Lipase_GDSL"/>
    <property type="match status" value="1"/>
</dbReference>
<dbReference type="SUPFAM" id="SSF103515">
    <property type="entry name" value="Autotransporter"/>
    <property type="match status" value="1"/>
</dbReference>
<dbReference type="Pfam" id="PF03797">
    <property type="entry name" value="Autotransporter"/>
    <property type="match status" value="1"/>
</dbReference>
<dbReference type="KEGG" id="thes:FHQ07_11310"/>
<organism evidence="6 7">
    <name type="scientific">Thermomonas aquatica</name>
    <dbReference type="NCBI Taxonomy" id="2202149"/>
    <lineage>
        <taxon>Bacteria</taxon>
        <taxon>Pseudomonadati</taxon>
        <taxon>Pseudomonadota</taxon>
        <taxon>Gammaproteobacteria</taxon>
        <taxon>Lysobacterales</taxon>
        <taxon>Lysobacteraceae</taxon>
        <taxon>Thermomonas</taxon>
    </lineage>
</organism>
<evidence type="ECO:0000256" key="2">
    <source>
        <dbReference type="ARBA" id="ARBA00022729"/>
    </source>
</evidence>
<reference evidence="6 7" key="1">
    <citation type="submission" date="2019-06" db="EMBL/GenBank/DDBJ databases">
        <title>Thermomonas aquatica sp. nov., isolated from an industrial wastewater treatment plant.</title>
        <authorList>
            <person name="Jeon J.H."/>
            <person name="Park D.-S."/>
        </authorList>
    </citation>
    <scope>NUCLEOTIDE SEQUENCE [LARGE SCALE GENOMIC DNA]</scope>
    <source>
        <strain evidence="6 7">SY21</strain>
    </source>
</reference>
<dbReference type="InterPro" id="IPR001087">
    <property type="entry name" value="GDSL"/>
</dbReference>
<evidence type="ECO:0000256" key="1">
    <source>
        <dbReference type="ARBA" id="ARBA00008668"/>
    </source>
</evidence>
<evidence type="ECO:0000256" key="4">
    <source>
        <dbReference type="SAM" id="SignalP"/>
    </source>
</evidence>
<dbReference type="PANTHER" id="PTHR45642">
    <property type="entry name" value="GDSL ESTERASE/LIPASE EXL3"/>
    <property type="match status" value="1"/>
</dbReference>
<feature type="signal peptide" evidence="4">
    <location>
        <begin position="1"/>
        <end position="25"/>
    </location>
</feature>
<dbReference type="SMART" id="SM00869">
    <property type="entry name" value="Autotransporter"/>
    <property type="match status" value="1"/>
</dbReference>
<evidence type="ECO:0000259" key="5">
    <source>
        <dbReference type="PROSITE" id="PS51208"/>
    </source>
</evidence>
<dbReference type="Proteomes" id="UP000308149">
    <property type="component" value="Chromosome"/>
</dbReference>
<dbReference type="AlphaFoldDB" id="A0A5B7ZTI3"/>
<dbReference type="SUPFAM" id="SSF52266">
    <property type="entry name" value="SGNH hydrolase"/>
    <property type="match status" value="1"/>
</dbReference>
<dbReference type="CDD" id="cd01847">
    <property type="entry name" value="Triacylglycerol_lipase_like"/>
    <property type="match status" value="1"/>
</dbReference>
<dbReference type="InterPro" id="IPR036514">
    <property type="entry name" value="SGNH_hydro_sf"/>
</dbReference>
<gene>
    <name evidence="6" type="ORF">FHQ07_11310</name>
</gene>
<dbReference type="Gene3D" id="2.40.128.130">
    <property type="entry name" value="Autotransporter beta-domain"/>
    <property type="match status" value="1"/>
</dbReference>
<sequence>MKAKIRQSLLAAALALAALPTVVQAADSPFTQTVFFGDSLTDGGYFRPVLIQMVGPNGAIIGQFTNNPGYVWSQYLADYYGSNAAPAWTGNATATPTQAAGNNWAVGGARVGTSTVGGLGYTPSLTAQYQAYLASGHHVDPGALYTVWGGANDMFAVQANPAQAQAIIGAAVTAQVGLVGALTQAGAQYILVPTLPDLGLTPDARAGGAVGMAQGTALANTYNTALFGGLASANLRVIPMDTFHFLQEVVANPSAYGISNATGKACVTQPAPAGGSSLFCSPASMVPGGASYLFADGVHPTTAAHKALADFAVSVIEGPRQIAVLPHSEAVIGRSRAQMVDGAVAGLGKEDGMRWWADVRGNQQAYDAPFDYDSVGPAASFGIGWTSGNLVYGAFAGYGRQNSDFGEDRGEFKQTDAGLGGFVGWRSGAFWANGQLGWTKVSYDVDRTVHLGPATRVHSGSPDGDNLSLGASAGWNFGDGAFRHGPVLAVLSQKISVDGYAETDPTLSTSLAYPQQDFDSLIGSVGWQFSYAINDHVQPYAKLTYDREFEDAPAQAFAQAQSIPGSLPYAVPGLAFDETYGTVVAGVRTSLVGLDANIGGSVTVGQKGGNDIALFLSIGSKF</sequence>
<proteinExistence type="inferred from homology"/>
<feature type="chain" id="PRO_5022951161" evidence="4">
    <location>
        <begin position="26"/>
        <end position="622"/>
    </location>
</feature>
<feature type="active site" description="Nucleophile" evidence="3">
    <location>
        <position position="39"/>
    </location>
</feature>
<dbReference type="PROSITE" id="PS51208">
    <property type="entry name" value="AUTOTRANSPORTER"/>
    <property type="match status" value="1"/>
</dbReference>
<keyword evidence="7" id="KW-1185">Reference proteome</keyword>